<dbReference type="Proteomes" id="UP000321389">
    <property type="component" value="Chromosome"/>
</dbReference>
<keyword evidence="1" id="KW-0547">Nucleotide-binding</keyword>
<dbReference type="Pfam" id="PF24729">
    <property type="entry name" value="Acb2_Tad1_hairpin"/>
    <property type="match status" value="1"/>
</dbReference>
<organism evidence="3 4">
    <name type="scientific">Nitratireductor mangrovi</name>
    <dbReference type="NCBI Taxonomy" id="2599600"/>
    <lineage>
        <taxon>Bacteria</taxon>
        <taxon>Pseudomonadati</taxon>
        <taxon>Pseudomonadota</taxon>
        <taxon>Alphaproteobacteria</taxon>
        <taxon>Hyphomicrobiales</taxon>
        <taxon>Phyllobacteriaceae</taxon>
        <taxon>Nitratireductor</taxon>
    </lineage>
</organism>
<accession>A0A5B8L251</accession>
<name>A0A5B8L251_9HYPH</name>
<evidence type="ECO:0000313" key="3">
    <source>
        <dbReference type="EMBL" id="QDZ01923.1"/>
    </source>
</evidence>
<dbReference type="KEGG" id="niy:FQ775_16920"/>
<feature type="domain" description="Acb2/Tad1 hairpin" evidence="2">
    <location>
        <begin position="13"/>
        <end position="67"/>
    </location>
</feature>
<dbReference type="OrthoDB" id="7774727at2"/>
<proteinExistence type="predicted"/>
<dbReference type="InterPro" id="IPR056098">
    <property type="entry name" value="Acb2/Tad1_hairpin"/>
</dbReference>
<evidence type="ECO:0000256" key="1">
    <source>
        <dbReference type="ARBA" id="ARBA00022741"/>
    </source>
</evidence>
<protein>
    <recommendedName>
        <fullName evidence="2">Acb2/Tad1 hairpin domain-containing protein</fullName>
    </recommendedName>
</protein>
<dbReference type="GO" id="GO:0000166">
    <property type="term" value="F:nucleotide binding"/>
    <property type="evidence" value="ECO:0007669"/>
    <property type="project" value="UniProtKB-KW"/>
</dbReference>
<keyword evidence="4" id="KW-1185">Reference proteome</keyword>
<dbReference type="EMBL" id="CP042301">
    <property type="protein sequence ID" value="QDZ01923.1"/>
    <property type="molecule type" value="Genomic_DNA"/>
</dbReference>
<sequence>MGLTMKNADAVGMTYRALSSAERNQMYEIKEKGREFLDVVDTLGASEELELAKIRLEEAVMWAVKHISS</sequence>
<dbReference type="AlphaFoldDB" id="A0A5B8L251"/>
<evidence type="ECO:0000313" key="4">
    <source>
        <dbReference type="Proteomes" id="UP000321389"/>
    </source>
</evidence>
<gene>
    <name evidence="3" type="ORF">FQ775_16920</name>
</gene>
<reference evidence="3" key="1">
    <citation type="submission" date="2020-04" db="EMBL/GenBank/DDBJ databases">
        <title>Nitratireductor sp. nov. isolated from mangrove soil.</title>
        <authorList>
            <person name="Ye Y."/>
        </authorList>
    </citation>
    <scope>NUCLEOTIDE SEQUENCE</scope>
    <source>
        <strain evidence="3">SY7</strain>
    </source>
</reference>
<evidence type="ECO:0000259" key="2">
    <source>
        <dbReference type="Pfam" id="PF24729"/>
    </source>
</evidence>